<feature type="domain" description="Cation efflux protein transmembrane" evidence="9">
    <location>
        <begin position="20"/>
        <end position="206"/>
    </location>
</feature>
<evidence type="ECO:0000259" key="9">
    <source>
        <dbReference type="Pfam" id="PF01545"/>
    </source>
</evidence>
<feature type="transmembrane region" description="Helical" evidence="8">
    <location>
        <begin position="21"/>
        <end position="39"/>
    </location>
</feature>
<evidence type="ECO:0000256" key="8">
    <source>
        <dbReference type="SAM" id="Phobius"/>
    </source>
</evidence>
<dbReference type="GO" id="GO:0005385">
    <property type="term" value="F:zinc ion transmembrane transporter activity"/>
    <property type="evidence" value="ECO:0007669"/>
    <property type="project" value="TreeGrafter"/>
</dbReference>
<dbReference type="Pfam" id="PF01545">
    <property type="entry name" value="Cation_efflux"/>
    <property type="match status" value="1"/>
</dbReference>
<dbReference type="InterPro" id="IPR050681">
    <property type="entry name" value="CDF/SLC30A"/>
</dbReference>
<evidence type="ECO:0000313" key="12">
    <source>
        <dbReference type="Proteomes" id="UP000729733"/>
    </source>
</evidence>
<dbReference type="InterPro" id="IPR058533">
    <property type="entry name" value="Cation_efflux_TM"/>
</dbReference>
<dbReference type="InterPro" id="IPR027470">
    <property type="entry name" value="Cation_efflux_CTD"/>
</dbReference>
<dbReference type="Gene3D" id="1.20.1510.10">
    <property type="entry name" value="Cation efflux protein transmembrane domain"/>
    <property type="match status" value="1"/>
</dbReference>
<comment type="similarity">
    <text evidence="2">Belongs to the cation diffusion facilitator (CDF) transporter (TC 2.A.4) family. SLC30A subfamily.</text>
</comment>
<keyword evidence="5 8" id="KW-1133">Transmembrane helix</keyword>
<evidence type="ECO:0000256" key="2">
    <source>
        <dbReference type="ARBA" id="ARBA00008873"/>
    </source>
</evidence>
<evidence type="ECO:0000256" key="3">
    <source>
        <dbReference type="ARBA" id="ARBA00022448"/>
    </source>
</evidence>
<keyword evidence="4 8" id="KW-0812">Transmembrane</keyword>
<keyword evidence="3" id="KW-0813">Transport</keyword>
<feature type="transmembrane region" description="Helical" evidence="8">
    <location>
        <begin position="159"/>
        <end position="177"/>
    </location>
</feature>
<accession>A0A964FFE0</accession>
<feature type="transmembrane region" description="Helical" evidence="8">
    <location>
        <begin position="86"/>
        <end position="105"/>
    </location>
</feature>
<reference evidence="11" key="1">
    <citation type="journal article" date="2021" name="Antonie Van Leeuwenhoek">
        <title>Draft genome and description of Waterburya agarophytonicola gen. nov. sp. nov. (Pleurocapsales, Cyanobacteria): a seaweed symbiont.</title>
        <authorList>
            <person name="Bonthond G."/>
            <person name="Shalygin S."/>
            <person name="Bayer T."/>
            <person name="Weinberger F."/>
        </authorList>
    </citation>
    <scope>NUCLEOTIDE SEQUENCE</scope>
    <source>
        <strain evidence="11">KI4</strain>
    </source>
</reference>
<dbReference type="AlphaFoldDB" id="A0A964FFE0"/>
<dbReference type="SUPFAM" id="SSF161111">
    <property type="entry name" value="Cation efflux protein transmembrane domain-like"/>
    <property type="match status" value="1"/>
</dbReference>
<evidence type="ECO:0000256" key="4">
    <source>
        <dbReference type="ARBA" id="ARBA00022692"/>
    </source>
</evidence>
<name>A0A964FFE0_9CYAN</name>
<proteinExistence type="inferred from homology"/>
<evidence type="ECO:0000256" key="1">
    <source>
        <dbReference type="ARBA" id="ARBA00004141"/>
    </source>
</evidence>
<gene>
    <name evidence="11" type="ORF">I4641_07475</name>
</gene>
<evidence type="ECO:0000256" key="6">
    <source>
        <dbReference type="ARBA" id="ARBA00023065"/>
    </source>
</evidence>
<dbReference type="SUPFAM" id="SSF160240">
    <property type="entry name" value="Cation efflux protein cytoplasmic domain-like"/>
    <property type="match status" value="1"/>
</dbReference>
<dbReference type="PANTHER" id="PTHR11562:SF17">
    <property type="entry name" value="RE54080P-RELATED"/>
    <property type="match status" value="1"/>
</dbReference>
<dbReference type="NCBIfam" id="TIGR01297">
    <property type="entry name" value="CDF"/>
    <property type="match status" value="1"/>
</dbReference>
<dbReference type="InterPro" id="IPR027469">
    <property type="entry name" value="Cation_efflux_TMD_sf"/>
</dbReference>
<dbReference type="PANTHER" id="PTHR11562">
    <property type="entry name" value="CATION EFFLUX PROTEIN/ ZINC TRANSPORTER"/>
    <property type="match status" value="1"/>
</dbReference>
<sequence>MNHNHNHNHSHSHQLTKNIKTAFLLNFGFAILEIFGGLWTNSLAITSDAIHDLGDSFSLGLAWYLEKKSNQTNNHLFSYGYRRLSLLAALINTLILLFGSLYVLSEAIPRIINPEPTNARGMIFFAIIGIIINGSAMIKLSHQSSLNAKVVAWHLWEDVLGWVAVLIVSIVLLFSNLYILDPILSILISVYILYNAIANLRKTVTLFLQAVPENINLEQLEATIIALDRVDSIHHTHVWSLDGEHHVLTTHVVVMDNTSRKAIQSIKNAIKHLGHDLNLEHITVEIEYLSEYCSMRV</sequence>
<keyword evidence="7 8" id="KW-0472">Membrane</keyword>
<comment type="subcellular location">
    <subcellularLocation>
        <location evidence="1">Membrane</location>
        <topology evidence="1">Multi-pass membrane protein</topology>
    </subcellularLocation>
</comment>
<comment type="caution">
    <text evidence="11">The sequence shown here is derived from an EMBL/GenBank/DDBJ whole genome shotgun (WGS) entry which is preliminary data.</text>
</comment>
<protein>
    <submittedName>
        <fullName evidence="11">Cation transporter</fullName>
    </submittedName>
</protein>
<evidence type="ECO:0000259" key="10">
    <source>
        <dbReference type="Pfam" id="PF16916"/>
    </source>
</evidence>
<evidence type="ECO:0000256" key="5">
    <source>
        <dbReference type="ARBA" id="ARBA00022989"/>
    </source>
</evidence>
<feature type="transmembrane region" description="Helical" evidence="8">
    <location>
        <begin position="117"/>
        <end position="138"/>
    </location>
</feature>
<dbReference type="EMBL" id="JADWDC010000013">
    <property type="protein sequence ID" value="MCC0176816.1"/>
    <property type="molecule type" value="Genomic_DNA"/>
</dbReference>
<dbReference type="Pfam" id="PF16916">
    <property type="entry name" value="ZT_dimer"/>
    <property type="match status" value="1"/>
</dbReference>
<feature type="domain" description="Cation efflux protein cytoplasmic" evidence="10">
    <location>
        <begin position="212"/>
        <end position="287"/>
    </location>
</feature>
<dbReference type="RefSeq" id="WP_229639854.1">
    <property type="nucleotide sequence ID" value="NZ_JADWDC010000013.1"/>
</dbReference>
<dbReference type="GO" id="GO:0005886">
    <property type="term" value="C:plasma membrane"/>
    <property type="evidence" value="ECO:0007669"/>
    <property type="project" value="TreeGrafter"/>
</dbReference>
<evidence type="ECO:0000313" key="11">
    <source>
        <dbReference type="EMBL" id="MCC0176816.1"/>
    </source>
</evidence>
<organism evidence="11 12">
    <name type="scientific">Waterburya agarophytonicola KI4</name>
    <dbReference type="NCBI Taxonomy" id="2874699"/>
    <lineage>
        <taxon>Bacteria</taxon>
        <taxon>Bacillati</taxon>
        <taxon>Cyanobacteriota</taxon>
        <taxon>Cyanophyceae</taxon>
        <taxon>Pleurocapsales</taxon>
        <taxon>Hyellaceae</taxon>
        <taxon>Waterburya</taxon>
        <taxon>Waterburya agarophytonicola</taxon>
    </lineage>
</organism>
<keyword evidence="6" id="KW-0406">Ion transport</keyword>
<dbReference type="InterPro" id="IPR036837">
    <property type="entry name" value="Cation_efflux_CTD_sf"/>
</dbReference>
<evidence type="ECO:0000256" key="7">
    <source>
        <dbReference type="ARBA" id="ARBA00023136"/>
    </source>
</evidence>
<keyword evidence="12" id="KW-1185">Reference proteome</keyword>
<dbReference type="Proteomes" id="UP000729733">
    <property type="component" value="Unassembled WGS sequence"/>
</dbReference>
<dbReference type="InterPro" id="IPR002524">
    <property type="entry name" value="Cation_efflux"/>
</dbReference>